<sequence>MPPSERYAAARAEGFVLAQGALELGAKAISGLRRDASADARPGRRLRGTAQLATAAGLEYAGMGRVVAPGDATRIAEAHAELGASRVSLHVGTGFESDQDADALLDEIEAAGIRTGVAMLVETHRATITQDPWRTVRLIERHPGLRLTGDFSHWYTGVEMVYGDWDAKLGMLEPVFERVELIHGRIGSPGSIQVDVTAYPDAPFVEHFRELWSRTFSRARGEVVFVPELLSPVNYYAPARDGVEEGDRWLQALALRDLAVELAALSSRGTS</sequence>
<dbReference type="EMBL" id="JAUQUB010000003">
    <property type="protein sequence ID" value="MDO7883038.1"/>
    <property type="molecule type" value="Genomic_DNA"/>
</dbReference>
<evidence type="ECO:0000313" key="2">
    <source>
        <dbReference type="Proteomes" id="UP001241072"/>
    </source>
</evidence>
<gene>
    <name evidence="1" type="ORF">Q5716_12440</name>
</gene>
<evidence type="ECO:0000313" key="1">
    <source>
        <dbReference type="EMBL" id="MDO7883038.1"/>
    </source>
</evidence>
<protein>
    <recommendedName>
        <fullName evidence="3">Sugar phosphate isomerase/epimerase</fullName>
    </recommendedName>
</protein>
<organism evidence="1 2">
    <name type="scientific">Antiquaquibacter soli</name>
    <dbReference type="NCBI Taxonomy" id="3064523"/>
    <lineage>
        <taxon>Bacteria</taxon>
        <taxon>Bacillati</taxon>
        <taxon>Actinomycetota</taxon>
        <taxon>Actinomycetes</taxon>
        <taxon>Micrococcales</taxon>
        <taxon>Microbacteriaceae</taxon>
        <taxon>Antiquaquibacter</taxon>
    </lineage>
</organism>
<proteinExistence type="predicted"/>
<dbReference type="InterPro" id="IPR036237">
    <property type="entry name" value="Xyl_isomerase-like_sf"/>
</dbReference>
<dbReference type="Proteomes" id="UP001241072">
    <property type="component" value="Unassembled WGS sequence"/>
</dbReference>
<accession>A0ABT9BPT4</accession>
<dbReference type="Gene3D" id="3.20.20.150">
    <property type="entry name" value="Divalent-metal-dependent TIM barrel enzymes"/>
    <property type="match status" value="1"/>
</dbReference>
<dbReference type="SUPFAM" id="SSF51658">
    <property type="entry name" value="Xylose isomerase-like"/>
    <property type="match status" value="1"/>
</dbReference>
<evidence type="ECO:0008006" key="3">
    <source>
        <dbReference type="Google" id="ProtNLM"/>
    </source>
</evidence>
<comment type="caution">
    <text evidence="1">The sequence shown here is derived from an EMBL/GenBank/DDBJ whole genome shotgun (WGS) entry which is preliminary data.</text>
</comment>
<name>A0ABT9BPT4_9MICO</name>
<dbReference type="RefSeq" id="WP_305003468.1">
    <property type="nucleotide sequence ID" value="NZ_JAUQUB010000003.1"/>
</dbReference>
<reference evidence="1 2" key="1">
    <citation type="submission" date="2023-07" db="EMBL/GenBank/DDBJ databases">
        <title>Protaetiibacter sp. nov WY-16 isolated from soil.</title>
        <authorList>
            <person name="Liu B."/>
            <person name="Wan Y."/>
        </authorList>
    </citation>
    <scope>NUCLEOTIDE SEQUENCE [LARGE SCALE GENOMIC DNA]</scope>
    <source>
        <strain evidence="1 2">WY-16</strain>
    </source>
</reference>
<keyword evidence="2" id="KW-1185">Reference proteome</keyword>